<evidence type="ECO:0000313" key="10">
    <source>
        <dbReference type="EMBL" id="MBD2278850.1"/>
    </source>
</evidence>
<feature type="transmembrane region" description="Helical" evidence="8">
    <location>
        <begin position="167"/>
        <end position="198"/>
    </location>
</feature>
<protein>
    <submittedName>
        <fullName evidence="10">Glycosyltransferase family 39 protein</fullName>
    </submittedName>
</protein>
<keyword evidence="4" id="KW-0808">Transferase</keyword>
<organism evidence="10 11">
    <name type="scientific">Aphanizomenon flos-aquae FACHB-1040</name>
    <dbReference type="NCBI Taxonomy" id="2692887"/>
    <lineage>
        <taxon>Bacteria</taxon>
        <taxon>Bacillati</taxon>
        <taxon>Cyanobacteriota</taxon>
        <taxon>Cyanophyceae</taxon>
        <taxon>Nostocales</taxon>
        <taxon>Aphanizomenonaceae</taxon>
        <taxon>Aphanizomenon</taxon>
    </lineage>
</organism>
<dbReference type="Pfam" id="PF13231">
    <property type="entry name" value="PMT_2"/>
    <property type="match status" value="1"/>
</dbReference>
<evidence type="ECO:0000256" key="8">
    <source>
        <dbReference type="SAM" id="Phobius"/>
    </source>
</evidence>
<name>A0ABR8BWP3_APHFL</name>
<feature type="transmembrane region" description="Helical" evidence="8">
    <location>
        <begin position="137"/>
        <end position="155"/>
    </location>
</feature>
<keyword evidence="7 8" id="KW-0472">Membrane</keyword>
<feature type="transmembrane region" description="Helical" evidence="8">
    <location>
        <begin position="12"/>
        <end position="29"/>
    </location>
</feature>
<dbReference type="InterPro" id="IPR038731">
    <property type="entry name" value="RgtA/B/C-like"/>
</dbReference>
<gene>
    <name evidence="10" type="ORF">H6F99_11260</name>
</gene>
<comment type="subcellular location">
    <subcellularLocation>
        <location evidence="1">Cell membrane</location>
        <topology evidence="1">Multi-pass membrane protein</topology>
    </subcellularLocation>
</comment>
<feature type="transmembrane region" description="Helical" evidence="8">
    <location>
        <begin position="271"/>
        <end position="286"/>
    </location>
</feature>
<dbReference type="PANTHER" id="PTHR33908:SF3">
    <property type="entry name" value="UNDECAPRENYL PHOSPHATE-ALPHA-4-AMINO-4-DEOXY-L-ARABINOSE ARABINOSYL TRANSFERASE"/>
    <property type="match status" value="1"/>
</dbReference>
<evidence type="ECO:0000256" key="3">
    <source>
        <dbReference type="ARBA" id="ARBA00022676"/>
    </source>
</evidence>
<feature type="transmembrane region" description="Helical" evidence="8">
    <location>
        <begin position="293"/>
        <end position="311"/>
    </location>
</feature>
<sequence>MRKFLNLPKTWYFVGLIMWVVPLLFFNHGQDSLIAHDETTYVVRSRWMLESGDWLTPQSWSELAYEKTPGLYWILASIYKIFGITEVTSRIPSQVASILSIFLVYKIAEMFLNKRIAWLSSAILAVSFLWLQVSRLVAPDIITICIALFGIFCLVKSELDPKYRSYWGLGTGLSIGLGFLIKGQLIFVPFIGLLPYLIYQNRRHHHLNNYILYLGFFISFVPVITWFWLSYQRYGVIVFEQFFHLVTRLATEQRNGHSPFYYLWNLPIKSFPWPLFSILGVFLVCRRSLTKNILILVICPVIIFLEISIISTRLPHYTLMLCPWMAILSAIALDWLGEIYNQHRQTTKYFFLPRNLSYVFGSLGAVVFIAGIILNTGLIPITVSDGTDIKNYSSIGYVLGLGWLFLPVIWVAHHRFQQKFLTANYWLAAWLVPAWLALSVAGSNGLLSNYSPDVKLFVQQPEIYTVLKNHTINFVVQKTETMTTGGDKALLLLTFETLHWGKRFQKVADVPINNYAWVSPEPEVGLLTNERLIGTFRQWKLIQVVEKK</sequence>
<feature type="transmembrane region" description="Helical" evidence="8">
    <location>
        <begin position="425"/>
        <end position="447"/>
    </location>
</feature>
<dbReference type="RefSeq" id="WP_190383070.1">
    <property type="nucleotide sequence ID" value="NZ_JACJQT010000025.1"/>
</dbReference>
<evidence type="ECO:0000256" key="4">
    <source>
        <dbReference type="ARBA" id="ARBA00022679"/>
    </source>
</evidence>
<keyword evidence="6 8" id="KW-1133">Transmembrane helix</keyword>
<keyword evidence="5 8" id="KW-0812">Transmembrane</keyword>
<evidence type="ECO:0000259" key="9">
    <source>
        <dbReference type="Pfam" id="PF13231"/>
    </source>
</evidence>
<feature type="domain" description="Glycosyltransferase RgtA/B/C/D-like" evidence="9">
    <location>
        <begin position="67"/>
        <end position="226"/>
    </location>
</feature>
<feature type="transmembrane region" description="Helical" evidence="8">
    <location>
        <begin position="358"/>
        <end position="383"/>
    </location>
</feature>
<dbReference type="Proteomes" id="UP000606721">
    <property type="component" value="Unassembled WGS sequence"/>
</dbReference>
<reference evidence="10 11" key="1">
    <citation type="journal article" date="2020" name="ISME J.">
        <title>Comparative genomics reveals insights into cyanobacterial evolution and habitat adaptation.</title>
        <authorList>
            <person name="Chen M.Y."/>
            <person name="Teng W.K."/>
            <person name="Zhao L."/>
            <person name="Hu C.X."/>
            <person name="Zhou Y.K."/>
            <person name="Han B.P."/>
            <person name="Song L.R."/>
            <person name="Shu W.S."/>
        </authorList>
    </citation>
    <scope>NUCLEOTIDE SEQUENCE [LARGE SCALE GENOMIC DNA]</scope>
    <source>
        <strain evidence="10 11">FACHB-1040</strain>
    </source>
</reference>
<evidence type="ECO:0000313" key="11">
    <source>
        <dbReference type="Proteomes" id="UP000606721"/>
    </source>
</evidence>
<proteinExistence type="predicted"/>
<evidence type="ECO:0000256" key="7">
    <source>
        <dbReference type="ARBA" id="ARBA00023136"/>
    </source>
</evidence>
<accession>A0ABR8BWP3</accession>
<keyword evidence="2" id="KW-1003">Cell membrane</keyword>
<dbReference type="PANTHER" id="PTHR33908">
    <property type="entry name" value="MANNOSYLTRANSFERASE YKCB-RELATED"/>
    <property type="match status" value="1"/>
</dbReference>
<keyword evidence="3" id="KW-0328">Glycosyltransferase</keyword>
<evidence type="ECO:0000256" key="1">
    <source>
        <dbReference type="ARBA" id="ARBA00004651"/>
    </source>
</evidence>
<evidence type="ECO:0000256" key="6">
    <source>
        <dbReference type="ARBA" id="ARBA00022989"/>
    </source>
</evidence>
<evidence type="ECO:0000256" key="2">
    <source>
        <dbReference type="ARBA" id="ARBA00022475"/>
    </source>
</evidence>
<feature type="transmembrane region" description="Helical" evidence="8">
    <location>
        <begin position="210"/>
        <end position="229"/>
    </location>
</feature>
<dbReference type="InterPro" id="IPR050297">
    <property type="entry name" value="LipidA_mod_glycosyltrf_83"/>
</dbReference>
<feature type="transmembrane region" description="Helical" evidence="8">
    <location>
        <begin position="395"/>
        <end position="413"/>
    </location>
</feature>
<feature type="transmembrane region" description="Helical" evidence="8">
    <location>
        <begin position="317"/>
        <end position="337"/>
    </location>
</feature>
<keyword evidence="11" id="KW-1185">Reference proteome</keyword>
<dbReference type="EMBL" id="JACJQT010000025">
    <property type="protein sequence ID" value="MBD2278850.1"/>
    <property type="molecule type" value="Genomic_DNA"/>
</dbReference>
<comment type="caution">
    <text evidence="10">The sequence shown here is derived from an EMBL/GenBank/DDBJ whole genome shotgun (WGS) entry which is preliminary data.</text>
</comment>
<evidence type="ECO:0000256" key="5">
    <source>
        <dbReference type="ARBA" id="ARBA00022692"/>
    </source>
</evidence>